<dbReference type="InterPro" id="IPR013783">
    <property type="entry name" value="Ig-like_fold"/>
</dbReference>
<keyword evidence="9" id="KW-0325">Glycoprotein</keyword>
<dbReference type="SUPFAM" id="SSF48726">
    <property type="entry name" value="Immunoglobulin"/>
    <property type="match status" value="1"/>
</dbReference>
<protein>
    <recommendedName>
        <fullName evidence="11">Ig-like domain-containing protein</fullName>
    </recommendedName>
</protein>
<evidence type="ECO:0000259" key="11">
    <source>
        <dbReference type="PROSITE" id="PS50835"/>
    </source>
</evidence>
<dbReference type="EMBL" id="JAUCMX010000030">
    <property type="protein sequence ID" value="KAK3506819.1"/>
    <property type="molecule type" value="Genomic_DNA"/>
</dbReference>
<evidence type="ECO:0000256" key="2">
    <source>
        <dbReference type="ARBA" id="ARBA00022475"/>
    </source>
</evidence>
<keyword evidence="10" id="KW-0393">Immunoglobulin domain</keyword>
<dbReference type="AlphaFoldDB" id="A0AAE0UHD9"/>
<dbReference type="Gene3D" id="2.60.40.10">
    <property type="entry name" value="Immunoglobulins"/>
    <property type="match status" value="1"/>
</dbReference>
<evidence type="ECO:0000256" key="10">
    <source>
        <dbReference type="ARBA" id="ARBA00023319"/>
    </source>
</evidence>
<keyword evidence="6" id="KW-0472">Membrane</keyword>
<evidence type="ECO:0000313" key="12">
    <source>
        <dbReference type="EMBL" id="KAK3506819.1"/>
    </source>
</evidence>
<dbReference type="GO" id="GO:0042130">
    <property type="term" value="P:negative regulation of T cell proliferation"/>
    <property type="evidence" value="ECO:0007669"/>
    <property type="project" value="TreeGrafter"/>
</dbReference>
<keyword evidence="8" id="KW-0675">Receptor</keyword>
<dbReference type="GO" id="GO:0009897">
    <property type="term" value="C:external side of plasma membrane"/>
    <property type="evidence" value="ECO:0007669"/>
    <property type="project" value="TreeGrafter"/>
</dbReference>
<dbReference type="GO" id="GO:0006955">
    <property type="term" value="P:immune response"/>
    <property type="evidence" value="ECO:0007669"/>
    <property type="project" value="TreeGrafter"/>
</dbReference>
<dbReference type="InterPro" id="IPR003598">
    <property type="entry name" value="Ig_sub2"/>
</dbReference>
<dbReference type="SMART" id="SM00409">
    <property type="entry name" value="IG"/>
    <property type="match status" value="1"/>
</dbReference>
<evidence type="ECO:0000256" key="3">
    <source>
        <dbReference type="ARBA" id="ARBA00022692"/>
    </source>
</evidence>
<dbReference type="PANTHER" id="PTHR25466">
    <property type="entry name" value="T-LYMPHOCYTE ACTIVATION ANTIGEN"/>
    <property type="match status" value="1"/>
</dbReference>
<keyword evidence="2" id="KW-1003">Cell membrane</keyword>
<dbReference type="InterPro" id="IPR036179">
    <property type="entry name" value="Ig-like_dom_sf"/>
</dbReference>
<dbReference type="InterPro" id="IPR013106">
    <property type="entry name" value="Ig_V-set"/>
</dbReference>
<dbReference type="InterPro" id="IPR003599">
    <property type="entry name" value="Ig_sub"/>
</dbReference>
<dbReference type="SMART" id="SM00406">
    <property type="entry name" value="IGv"/>
    <property type="match status" value="1"/>
</dbReference>
<evidence type="ECO:0000256" key="4">
    <source>
        <dbReference type="ARBA" id="ARBA00022729"/>
    </source>
</evidence>
<dbReference type="GO" id="GO:0007166">
    <property type="term" value="P:cell surface receptor signaling pathway"/>
    <property type="evidence" value="ECO:0007669"/>
    <property type="project" value="TreeGrafter"/>
</dbReference>
<dbReference type="InterPro" id="IPR051713">
    <property type="entry name" value="T-cell_Activation_Regulation"/>
</dbReference>
<keyword evidence="7" id="KW-1015">Disulfide bond</keyword>
<comment type="caution">
    <text evidence="12">The sequence shown here is derived from an EMBL/GenBank/DDBJ whole genome shotgun (WGS) entry which is preliminary data.</text>
</comment>
<keyword evidence="5" id="KW-1133">Transmembrane helix</keyword>
<dbReference type="GO" id="GO:0042102">
    <property type="term" value="P:positive regulation of T cell proliferation"/>
    <property type="evidence" value="ECO:0007669"/>
    <property type="project" value="TreeGrafter"/>
</dbReference>
<name>A0AAE0UHD9_9TELE</name>
<dbReference type="Proteomes" id="UP001274896">
    <property type="component" value="Unassembled WGS sequence"/>
</dbReference>
<accession>A0AAE0UHD9</accession>
<keyword evidence="3" id="KW-0812">Transmembrane</keyword>
<organism evidence="12 13">
    <name type="scientific">Hemibagrus guttatus</name>
    <dbReference type="NCBI Taxonomy" id="175788"/>
    <lineage>
        <taxon>Eukaryota</taxon>
        <taxon>Metazoa</taxon>
        <taxon>Chordata</taxon>
        <taxon>Craniata</taxon>
        <taxon>Vertebrata</taxon>
        <taxon>Euteleostomi</taxon>
        <taxon>Actinopterygii</taxon>
        <taxon>Neopterygii</taxon>
        <taxon>Teleostei</taxon>
        <taxon>Ostariophysi</taxon>
        <taxon>Siluriformes</taxon>
        <taxon>Bagridae</taxon>
        <taxon>Hemibagrus</taxon>
    </lineage>
</organism>
<dbReference type="InterPro" id="IPR007110">
    <property type="entry name" value="Ig-like_dom"/>
</dbReference>
<dbReference type="PROSITE" id="PS50835">
    <property type="entry name" value="IG_LIKE"/>
    <property type="match status" value="1"/>
</dbReference>
<evidence type="ECO:0000313" key="13">
    <source>
        <dbReference type="Proteomes" id="UP001274896"/>
    </source>
</evidence>
<keyword evidence="4" id="KW-0732">Signal</keyword>
<dbReference type="PANTHER" id="PTHR25466:SF14">
    <property type="entry name" value="BUTYROPHILIN SUBFAMILY 2 MEMBER A2-LIKE-RELATED"/>
    <property type="match status" value="1"/>
</dbReference>
<dbReference type="GO" id="GO:0071222">
    <property type="term" value="P:cellular response to lipopolysaccharide"/>
    <property type="evidence" value="ECO:0007669"/>
    <property type="project" value="TreeGrafter"/>
</dbReference>
<sequence>MSTLMLEHGVLYGQTVTSTEVQQQDTTRVQIGAVPPNHAPPGITVVARMGVDVPQQNYGVPSWSTFQHPLQGLQEGWVLHTAVQPISRNNSETPIPGPKAQGNNPLVYRGKLQHMVAELGGYKQTHPSPTPLTMGHSRVEEGPTSLKELGCDLSDNKLDEITQHQGGSVLLPCSCTDLHTKPQKFTWMTDRTGRPTDVLNDEHYRGRLQQFNNISPGNLSLLISDLREEDEGVYRCSTEKEYRDFRIYVKADNLLGHVYDPLERFPLSH</sequence>
<proteinExistence type="predicted"/>
<evidence type="ECO:0000256" key="1">
    <source>
        <dbReference type="ARBA" id="ARBA00004251"/>
    </source>
</evidence>
<dbReference type="Pfam" id="PF07686">
    <property type="entry name" value="V-set"/>
    <property type="match status" value="1"/>
</dbReference>
<evidence type="ECO:0000256" key="5">
    <source>
        <dbReference type="ARBA" id="ARBA00022989"/>
    </source>
</evidence>
<comment type="subcellular location">
    <subcellularLocation>
        <location evidence="1">Cell membrane</location>
        <topology evidence="1">Single-pass type I membrane protein</topology>
    </subcellularLocation>
</comment>
<evidence type="ECO:0000256" key="8">
    <source>
        <dbReference type="ARBA" id="ARBA00023170"/>
    </source>
</evidence>
<evidence type="ECO:0000256" key="9">
    <source>
        <dbReference type="ARBA" id="ARBA00023180"/>
    </source>
</evidence>
<gene>
    <name evidence="12" type="ORF">QTP70_029065</name>
</gene>
<evidence type="ECO:0000256" key="6">
    <source>
        <dbReference type="ARBA" id="ARBA00023136"/>
    </source>
</evidence>
<keyword evidence="13" id="KW-1185">Reference proteome</keyword>
<dbReference type="GO" id="GO:0031295">
    <property type="term" value="P:T cell costimulation"/>
    <property type="evidence" value="ECO:0007669"/>
    <property type="project" value="TreeGrafter"/>
</dbReference>
<evidence type="ECO:0000256" key="7">
    <source>
        <dbReference type="ARBA" id="ARBA00023157"/>
    </source>
</evidence>
<feature type="domain" description="Ig-like" evidence="11">
    <location>
        <begin position="127"/>
        <end position="246"/>
    </location>
</feature>
<reference evidence="12" key="1">
    <citation type="submission" date="2023-06" db="EMBL/GenBank/DDBJ databases">
        <title>Male Hemibagrus guttatus genome.</title>
        <authorList>
            <person name="Bian C."/>
        </authorList>
    </citation>
    <scope>NUCLEOTIDE SEQUENCE</scope>
    <source>
        <strain evidence="12">Male_cb2023</strain>
        <tissue evidence="12">Muscle</tissue>
    </source>
</reference>
<dbReference type="SMART" id="SM00408">
    <property type="entry name" value="IGc2"/>
    <property type="match status" value="1"/>
</dbReference>